<feature type="non-terminal residue" evidence="2">
    <location>
        <position position="182"/>
    </location>
</feature>
<organism evidence="2 3">
    <name type="scientific">Gigaspora margarita</name>
    <dbReference type="NCBI Taxonomy" id="4874"/>
    <lineage>
        <taxon>Eukaryota</taxon>
        <taxon>Fungi</taxon>
        <taxon>Fungi incertae sedis</taxon>
        <taxon>Mucoromycota</taxon>
        <taxon>Glomeromycotina</taxon>
        <taxon>Glomeromycetes</taxon>
        <taxon>Diversisporales</taxon>
        <taxon>Gigasporaceae</taxon>
        <taxon>Gigaspora</taxon>
    </lineage>
</organism>
<evidence type="ECO:0000313" key="2">
    <source>
        <dbReference type="EMBL" id="CAG8855505.1"/>
    </source>
</evidence>
<feature type="non-terminal residue" evidence="2">
    <location>
        <position position="1"/>
    </location>
</feature>
<dbReference type="EMBL" id="CAJVQB010150086">
    <property type="protein sequence ID" value="CAG8855505.1"/>
    <property type="molecule type" value="Genomic_DNA"/>
</dbReference>
<dbReference type="Proteomes" id="UP000789901">
    <property type="component" value="Unassembled WGS sequence"/>
</dbReference>
<keyword evidence="3" id="KW-1185">Reference proteome</keyword>
<sequence>SGSTSFPKLVPLTNRYFLLFEKTYKADDIVLADDIILTTSPLFHIYGAAVSITSIFYPGSVFVFPIVSGSVPLVNEILHSLNQSKANILHTLPATIEQIYKNREQLVQSGVNIQSGYGSTETGVLMRTSENSSNIPWNAMKLVIPESDIKWIDRNDFLDGAKELVVKKGAPTLSNIKGNTED</sequence>
<protein>
    <submittedName>
        <fullName evidence="2">14470_t:CDS:1</fullName>
    </submittedName>
</protein>
<reference evidence="2 3" key="1">
    <citation type="submission" date="2021-06" db="EMBL/GenBank/DDBJ databases">
        <authorList>
            <person name="Kallberg Y."/>
            <person name="Tangrot J."/>
            <person name="Rosling A."/>
        </authorList>
    </citation>
    <scope>NUCLEOTIDE SEQUENCE [LARGE SCALE GENOMIC DNA]</scope>
    <source>
        <strain evidence="2 3">120-4 pot B 10/14</strain>
    </source>
</reference>
<accession>A0ABN7XL81</accession>
<comment type="caution">
    <text evidence="2">The sequence shown here is derived from an EMBL/GenBank/DDBJ whole genome shotgun (WGS) entry which is preliminary data.</text>
</comment>
<dbReference type="InterPro" id="IPR000873">
    <property type="entry name" value="AMP-dep_synth/lig_dom"/>
</dbReference>
<dbReference type="SUPFAM" id="SSF56801">
    <property type="entry name" value="Acetyl-CoA synthetase-like"/>
    <property type="match status" value="1"/>
</dbReference>
<evidence type="ECO:0000313" key="3">
    <source>
        <dbReference type="Proteomes" id="UP000789901"/>
    </source>
</evidence>
<dbReference type="Pfam" id="PF00501">
    <property type="entry name" value="AMP-binding"/>
    <property type="match status" value="1"/>
</dbReference>
<evidence type="ECO:0000259" key="1">
    <source>
        <dbReference type="Pfam" id="PF00501"/>
    </source>
</evidence>
<dbReference type="Gene3D" id="3.40.50.12780">
    <property type="entry name" value="N-terminal domain of ligase-like"/>
    <property type="match status" value="1"/>
</dbReference>
<dbReference type="InterPro" id="IPR042099">
    <property type="entry name" value="ANL_N_sf"/>
</dbReference>
<feature type="domain" description="AMP-dependent synthetase/ligase" evidence="1">
    <location>
        <begin position="1"/>
        <end position="103"/>
    </location>
</feature>
<gene>
    <name evidence="2" type="ORF">GMARGA_LOCUS44326</name>
</gene>
<proteinExistence type="predicted"/>
<name>A0ABN7XL81_GIGMA</name>